<dbReference type="AlphaFoldDB" id="A0A0D7WW73"/>
<sequence length="328" mass="35348">MSKLRKSSKQKLYAGCIGAGIVGVVFASYLIINTHQLNDVRKQAEAEAAQKWKGYEQEQRTAKKGWIVVRDISPGEQITPSDLKGITVPGSQAPANLVSGKNEASGTTAKIELKKGSVLTSAMITAKEPTSKDLRNRELKVVVLPNSLKAGDEVDIRIQFPTGQDYILLAKKKISKLEGPVIWVTLNEQEILSLSSGIVDAYLHKASIYALTYVDSQFQPKAIPTYPPNSKVIELMNSDPNLIRVAEQKLTKQLRGSLENALSASNNVISTPIERSLSEEVAAQHAGANSGGALNENTGTGDGFENGQDAKEQADILTQSGSSDPYSK</sequence>
<dbReference type="OrthoDB" id="2840666at2"/>
<dbReference type="InterPro" id="IPR013974">
    <property type="entry name" value="SAF"/>
</dbReference>
<comment type="caution">
    <text evidence="4">The sequence shown here is derived from an EMBL/GenBank/DDBJ whole genome shotgun (WGS) entry which is preliminary data.</text>
</comment>
<keyword evidence="2" id="KW-0812">Transmembrane</keyword>
<evidence type="ECO:0000313" key="4">
    <source>
        <dbReference type="EMBL" id="KJD43410.1"/>
    </source>
</evidence>
<evidence type="ECO:0000256" key="2">
    <source>
        <dbReference type="SAM" id="Phobius"/>
    </source>
</evidence>
<gene>
    <name evidence="4" type="ORF">QD47_22735</name>
</gene>
<reference evidence="4 5" key="1">
    <citation type="submission" date="2014-11" db="EMBL/GenBank/DDBJ databases">
        <title>Draft Genome Sequences of Paenibacillus polymyxa NRRL B-30509 and Paenibacillus terrae NRRL B-30644, Strains from a Poultry Environment that Produce Tridecaptin A and Paenicidins.</title>
        <authorList>
            <person name="van Belkum M.J."/>
            <person name="Lohans C.T."/>
            <person name="Vederas J.C."/>
        </authorList>
    </citation>
    <scope>NUCLEOTIDE SEQUENCE [LARGE SCALE GENOMIC DNA]</scope>
    <source>
        <strain evidence="4 5">NRRL B-30644</strain>
    </source>
</reference>
<keyword evidence="4" id="KW-0969">Cilium</keyword>
<protein>
    <submittedName>
        <fullName evidence="4">Flagellar basal body P-ring biosynthesis protein FlgA</fullName>
    </submittedName>
</protein>
<proteinExistence type="predicted"/>
<keyword evidence="4" id="KW-0282">Flagellum</keyword>
<accession>A0A0D7WW73</accession>
<dbReference type="CDD" id="cd11614">
    <property type="entry name" value="SAF_CpaB_FlgA_like"/>
    <property type="match status" value="1"/>
</dbReference>
<dbReference type="Pfam" id="PF08666">
    <property type="entry name" value="SAF"/>
    <property type="match status" value="1"/>
</dbReference>
<keyword evidence="2" id="KW-0472">Membrane</keyword>
<evidence type="ECO:0000256" key="1">
    <source>
        <dbReference type="SAM" id="MobiDB-lite"/>
    </source>
</evidence>
<evidence type="ECO:0000259" key="3">
    <source>
        <dbReference type="SMART" id="SM00858"/>
    </source>
</evidence>
<dbReference type="RefSeq" id="WP_044648270.1">
    <property type="nucleotide sequence ID" value="NZ_JTHP01000058.1"/>
</dbReference>
<evidence type="ECO:0000313" key="5">
    <source>
        <dbReference type="Proteomes" id="UP000032534"/>
    </source>
</evidence>
<keyword evidence="2" id="KW-1133">Transmembrane helix</keyword>
<dbReference type="Gene3D" id="3.90.1210.10">
    <property type="entry name" value="Antifreeze-like/N-acetylneuraminic acid synthase C-terminal domain"/>
    <property type="match status" value="1"/>
</dbReference>
<dbReference type="PATRIC" id="fig|159743.3.peg.5053"/>
<feature type="region of interest" description="Disordered" evidence="1">
    <location>
        <begin position="280"/>
        <end position="328"/>
    </location>
</feature>
<dbReference type="SMART" id="SM00858">
    <property type="entry name" value="SAF"/>
    <property type="match status" value="1"/>
</dbReference>
<feature type="compositionally biased region" description="Polar residues" evidence="1">
    <location>
        <begin position="316"/>
        <end position="328"/>
    </location>
</feature>
<dbReference type="EMBL" id="JTHP01000058">
    <property type="protein sequence ID" value="KJD43410.1"/>
    <property type="molecule type" value="Genomic_DNA"/>
</dbReference>
<feature type="domain" description="SAF" evidence="3">
    <location>
        <begin position="63"/>
        <end position="125"/>
    </location>
</feature>
<feature type="transmembrane region" description="Helical" evidence="2">
    <location>
        <begin position="12"/>
        <end position="32"/>
    </location>
</feature>
<name>A0A0D7WW73_9BACL</name>
<keyword evidence="5" id="KW-1185">Reference proteome</keyword>
<dbReference type="Proteomes" id="UP000032534">
    <property type="component" value="Unassembled WGS sequence"/>
</dbReference>
<keyword evidence="4" id="KW-0966">Cell projection</keyword>
<organism evidence="4 5">
    <name type="scientific">Paenibacillus terrae</name>
    <dbReference type="NCBI Taxonomy" id="159743"/>
    <lineage>
        <taxon>Bacteria</taxon>
        <taxon>Bacillati</taxon>
        <taxon>Bacillota</taxon>
        <taxon>Bacilli</taxon>
        <taxon>Bacillales</taxon>
        <taxon>Paenibacillaceae</taxon>
        <taxon>Paenibacillus</taxon>
    </lineage>
</organism>